<dbReference type="AlphaFoldDB" id="A0A927FTL6"/>
<feature type="transmembrane region" description="Helical" evidence="1">
    <location>
        <begin position="20"/>
        <end position="37"/>
    </location>
</feature>
<dbReference type="GO" id="GO:0005886">
    <property type="term" value="C:plasma membrane"/>
    <property type="evidence" value="ECO:0007669"/>
    <property type="project" value="TreeGrafter"/>
</dbReference>
<evidence type="ECO:0000313" key="2">
    <source>
        <dbReference type="EMBL" id="MBD8065157.1"/>
    </source>
</evidence>
<feature type="transmembrane region" description="Helical" evidence="1">
    <location>
        <begin position="70"/>
        <end position="93"/>
    </location>
</feature>
<dbReference type="SUPFAM" id="SSF82866">
    <property type="entry name" value="Multidrug efflux transporter AcrB transmembrane domain"/>
    <property type="match status" value="1"/>
</dbReference>
<reference evidence="2" key="1">
    <citation type="submission" date="2020-09" db="EMBL/GenBank/DDBJ databases">
        <title>Genome seq and assembly of Devosia sp.</title>
        <authorList>
            <person name="Chhetri G."/>
        </authorList>
    </citation>
    <scope>NUCLEOTIDE SEQUENCE</scope>
    <source>
        <strain evidence="2">PTR5</strain>
    </source>
</reference>
<dbReference type="InterPro" id="IPR001036">
    <property type="entry name" value="Acrflvin-R"/>
</dbReference>
<dbReference type="Gene3D" id="1.20.1640.10">
    <property type="entry name" value="Multidrug efflux transporter AcrB transmembrane domain"/>
    <property type="match status" value="1"/>
</dbReference>
<evidence type="ECO:0000256" key="1">
    <source>
        <dbReference type="SAM" id="Phobius"/>
    </source>
</evidence>
<keyword evidence="3" id="KW-1185">Reference proteome</keyword>
<dbReference type="Pfam" id="PF00873">
    <property type="entry name" value="ACR_tran"/>
    <property type="match status" value="1"/>
</dbReference>
<dbReference type="Gene3D" id="3.30.70.1440">
    <property type="entry name" value="Multidrug efflux transporter AcrB pore domain"/>
    <property type="match status" value="1"/>
</dbReference>
<dbReference type="Proteomes" id="UP000654108">
    <property type="component" value="Unassembled WGS sequence"/>
</dbReference>
<accession>A0A927FTL6</accession>
<proteinExistence type="predicted"/>
<keyword evidence="1" id="KW-1133">Transmembrane helix</keyword>
<evidence type="ECO:0000313" key="3">
    <source>
        <dbReference type="Proteomes" id="UP000654108"/>
    </source>
</evidence>
<feature type="transmembrane region" description="Helical" evidence="1">
    <location>
        <begin position="114"/>
        <end position="135"/>
    </location>
</feature>
<feature type="transmembrane region" description="Helical" evidence="1">
    <location>
        <begin position="44"/>
        <end position="64"/>
    </location>
</feature>
<feature type="transmembrane region" description="Helical" evidence="1">
    <location>
        <begin position="147"/>
        <end position="174"/>
    </location>
</feature>
<dbReference type="EMBL" id="JACYFU010000002">
    <property type="protein sequence ID" value="MBD8065157.1"/>
    <property type="molecule type" value="Genomic_DNA"/>
</dbReference>
<organism evidence="2 3">
    <name type="scientific">Devosia oryzisoli</name>
    <dbReference type="NCBI Taxonomy" id="2774138"/>
    <lineage>
        <taxon>Bacteria</taxon>
        <taxon>Pseudomonadati</taxon>
        <taxon>Pseudomonadota</taxon>
        <taxon>Alphaproteobacteria</taxon>
        <taxon>Hyphomicrobiales</taxon>
        <taxon>Devosiaceae</taxon>
        <taxon>Devosia</taxon>
    </lineage>
</organism>
<dbReference type="GO" id="GO:0042910">
    <property type="term" value="F:xenobiotic transmembrane transporter activity"/>
    <property type="evidence" value="ECO:0007669"/>
    <property type="project" value="TreeGrafter"/>
</dbReference>
<dbReference type="PANTHER" id="PTHR32063:SF13">
    <property type="entry name" value="MULTIDRUG EFFLUX PUMP SUBUNIT ACRB-RELATED"/>
    <property type="match status" value="1"/>
</dbReference>
<sequence>MNIRSGLSYQERLSGSQAILLYGVSILVVFLCLAALYESWLIPISVILAVPVGVAGALLAAYLFGQSNDVYFKVGLLTTMGLAAKNAILIVEFARELRDQGRTVLEAILEAARLRIRPIVMTSLAFLLGVLPLATATGAGSGAQNSIGIGVMGGTLAGTLLGIFFVPVFFTLILRRRKET</sequence>
<dbReference type="PANTHER" id="PTHR32063">
    <property type="match status" value="1"/>
</dbReference>
<name>A0A927FTL6_9HYPH</name>
<keyword evidence="1" id="KW-0472">Membrane</keyword>
<keyword evidence="1" id="KW-0812">Transmembrane</keyword>
<comment type="caution">
    <text evidence="2">The sequence shown here is derived from an EMBL/GenBank/DDBJ whole genome shotgun (WGS) entry which is preliminary data.</text>
</comment>
<gene>
    <name evidence="2" type="ORF">IC608_06695</name>
</gene>
<protein>
    <submittedName>
        <fullName evidence="2">Efflux RND transporter permease subunit</fullName>
    </submittedName>
</protein>